<dbReference type="InterPro" id="IPR044938">
    <property type="entry name" value="EDC4_C_sf"/>
</dbReference>
<evidence type="ECO:0000313" key="7">
    <source>
        <dbReference type="EMBL" id="RZF47699.1"/>
    </source>
</evidence>
<evidence type="ECO:0000313" key="8">
    <source>
        <dbReference type="Proteomes" id="UP000291343"/>
    </source>
</evidence>
<dbReference type="PANTHER" id="PTHR15598:SF5">
    <property type="entry name" value="ENHANCER OF MRNA-DECAPPING PROTEIN 4"/>
    <property type="match status" value="1"/>
</dbReference>
<evidence type="ECO:0000256" key="1">
    <source>
        <dbReference type="ARBA" id="ARBA00004496"/>
    </source>
</evidence>
<dbReference type="AlphaFoldDB" id="A0A482XQG9"/>
<gene>
    <name evidence="7" type="ORF">LSTR_LSTR014516</name>
</gene>
<sequence length="318" mass="35541">MVESTQSEDTIKNLEETSFSSFQESANKLSNPTTPSPKPGLPSGGVAAFASGGSSPSREVQEIFSSQEPQSYNYPNDFKLDLGMTGMTAEEYDKQEIVVIPERTNEQIHSFSADYTDIKNIANSLAVIQSTITKQQDEIKCLREEVLKLNNPREFEKVLNLIVETMDHLKHNLHLDMTEKLSATDHLLKENINKLVNSKALAFGNLNLVVAVCEKVDPNRIFKTKPCLLSQNILLCLIQQLSSDLTTHTELKRKYLEEAVISLDFKSETTREYAPEILIKLQNQLSAYISSNEGSDFARSFQILLMAVQATANSSNCK</sequence>
<keyword evidence="8" id="KW-1185">Reference proteome</keyword>
<protein>
    <recommendedName>
        <fullName evidence="6">Enhancer of mRNA-decapping protein 4 C-terminal domain-containing protein</fullName>
    </recommendedName>
</protein>
<dbReference type="GO" id="GO:0031087">
    <property type="term" value="P:deadenylation-independent decapping of nuclear-transcribed mRNA"/>
    <property type="evidence" value="ECO:0007669"/>
    <property type="project" value="InterPro"/>
</dbReference>
<dbReference type="STRING" id="195883.A0A482XQG9"/>
<dbReference type="InterPro" id="IPR049404">
    <property type="entry name" value="EDC4_C"/>
</dbReference>
<dbReference type="SMR" id="A0A482XQG9"/>
<evidence type="ECO:0000259" key="6">
    <source>
        <dbReference type="Pfam" id="PF21289"/>
    </source>
</evidence>
<feature type="compositionally biased region" description="Low complexity" evidence="5">
    <location>
        <begin position="44"/>
        <end position="55"/>
    </location>
</feature>
<comment type="subcellular location">
    <subcellularLocation>
        <location evidence="1">Cytoplasm</location>
    </subcellularLocation>
</comment>
<dbReference type="Gene3D" id="1.10.220.100">
    <property type="entry name" value="conserved c-terminal region of ge- 1"/>
    <property type="match status" value="1"/>
</dbReference>
<dbReference type="Pfam" id="PF21289">
    <property type="entry name" value="EDC4_C"/>
    <property type="match status" value="1"/>
</dbReference>
<keyword evidence="2" id="KW-0963">Cytoplasm</keyword>
<feature type="region of interest" description="Disordered" evidence="5">
    <location>
        <begin position="1"/>
        <end position="59"/>
    </location>
</feature>
<evidence type="ECO:0000256" key="4">
    <source>
        <dbReference type="ARBA" id="ARBA00022737"/>
    </source>
</evidence>
<evidence type="ECO:0000256" key="5">
    <source>
        <dbReference type="SAM" id="MobiDB-lite"/>
    </source>
</evidence>
<feature type="domain" description="Enhancer of mRNA-decapping protein 4 C-terminal" evidence="6">
    <location>
        <begin position="186"/>
        <end position="304"/>
    </location>
</feature>
<dbReference type="PANTHER" id="PTHR15598">
    <property type="entry name" value="ENHANCER OF MRNA-DECAPPING PROTEIN 4"/>
    <property type="match status" value="1"/>
</dbReference>
<evidence type="ECO:0000256" key="3">
    <source>
        <dbReference type="ARBA" id="ARBA00022574"/>
    </source>
</evidence>
<comment type="caution">
    <text evidence="7">The sequence shown here is derived from an EMBL/GenBank/DDBJ whole genome shotgun (WGS) entry which is preliminary data.</text>
</comment>
<feature type="compositionally biased region" description="Polar residues" evidence="5">
    <location>
        <begin position="16"/>
        <end position="33"/>
    </location>
</feature>
<proteinExistence type="predicted"/>
<keyword evidence="3" id="KW-0853">WD repeat</keyword>
<dbReference type="EMBL" id="QKKF02003419">
    <property type="protein sequence ID" value="RZF47699.1"/>
    <property type="molecule type" value="Genomic_DNA"/>
</dbReference>
<keyword evidence="4" id="KW-0677">Repeat</keyword>
<dbReference type="GO" id="GO:0000932">
    <property type="term" value="C:P-body"/>
    <property type="evidence" value="ECO:0007669"/>
    <property type="project" value="TreeGrafter"/>
</dbReference>
<dbReference type="InParanoid" id="A0A482XQG9"/>
<dbReference type="Proteomes" id="UP000291343">
    <property type="component" value="Unassembled WGS sequence"/>
</dbReference>
<name>A0A482XQG9_LAOST</name>
<dbReference type="OrthoDB" id="21128at2759"/>
<accession>A0A482XQG9</accession>
<organism evidence="7 8">
    <name type="scientific">Laodelphax striatellus</name>
    <name type="common">Small brown planthopper</name>
    <name type="synonym">Delphax striatella</name>
    <dbReference type="NCBI Taxonomy" id="195883"/>
    <lineage>
        <taxon>Eukaryota</taxon>
        <taxon>Metazoa</taxon>
        <taxon>Ecdysozoa</taxon>
        <taxon>Arthropoda</taxon>
        <taxon>Hexapoda</taxon>
        <taxon>Insecta</taxon>
        <taxon>Pterygota</taxon>
        <taxon>Neoptera</taxon>
        <taxon>Paraneoptera</taxon>
        <taxon>Hemiptera</taxon>
        <taxon>Auchenorrhyncha</taxon>
        <taxon>Fulgoroidea</taxon>
        <taxon>Delphacidae</taxon>
        <taxon>Criomorphinae</taxon>
        <taxon>Laodelphax</taxon>
    </lineage>
</organism>
<dbReference type="InterPro" id="IPR045152">
    <property type="entry name" value="EDC4-like"/>
</dbReference>
<reference evidence="7 8" key="1">
    <citation type="journal article" date="2017" name="Gigascience">
        <title>Genome sequence of the small brown planthopper, Laodelphax striatellus.</title>
        <authorList>
            <person name="Zhu J."/>
            <person name="Jiang F."/>
            <person name="Wang X."/>
            <person name="Yang P."/>
            <person name="Bao Y."/>
            <person name="Zhao W."/>
            <person name="Wang W."/>
            <person name="Lu H."/>
            <person name="Wang Q."/>
            <person name="Cui N."/>
            <person name="Li J."/>
            <person name="Chen X."/>
            <person name="Luo L."/>
            <person name="Yu J."/>
            <person name="Kang L."/>
            <person name="Cui F."/>
        </authorList>
    </citation>
    <scope>NUCLEOTIDE SEQUENCE [LARGE SCALE GENOMIC DNA]</scope>
    <source>
        <strain evidence="7">Lst14</strain>
    </source>
</reference>
<evidence type="ECO:0000256" key="2">
    <source>
        <dbReference type="ARBA" id="ARBA00022490"/>
    </source>
</evidence>